<feature type="transmembrane region" description="Helical" evidence="2">
    <location>
        <begin position="39"/>
        <end position="61"/>
    </location>
</feature>
<sequence length="136" mass="14558">MSLKPPDLSEHTWLGATIGVGGLLCGIVSVAAIMWSSPIILLGIAAGAGWVLSIVFAVLYASQRRATINLHSEIDRRLAVFETDLAVARNQAAEWSTTANNVSETVRVVLDLVGAAPTAPQRRRPRSKKADQEEPT</sequence>
<organism evidence="3 4">
    <name type="scientific">Bradyrhizobium zhanjiangense</name>
    <dbReference type="NCBI Taxonomy" id="1325107"/>
    <lineage>
        <taxon>Bacteria</taxon>
        <taxon>Pseudomonadati</taxon>
        <taxon>Pseudomonadota</taxon>
        <taxon>Alphaproteobacteria</taxon>
        <taxon>Hyphomicrobiales</taxon>
        <taxon>Nitrobacteraceae</taxon>
        <taxon>Bradyrhizobium</taxon>
    </lineage>
</organism>
<evidence type="ECO:0000313" key="4">
    <source>
        <dbReference type="Proteomes" id="UP000289946"/>
    </source>
</evidence>
<feature type="transmembrane region" description="Helical" evidence="2">
    <location>
        <begin position="12"/>
        <end position="33"/>
    </location>
</feature>
<dbReference type="EMBL" id="RDRA01000011">
    <property type="protein sequence ID" value="RXG93017.1"/>
    <property type="molecule type" value="Genomic_DNA"/>
</dbReference>
<proteinExistence type="predicted"/>
<evidence type="ECO:0000256" key="2">
    <source>
        <dbReference type="SAM" id="Phobius"/>
    </source>
</evidence>
<keyword evidence="2" id="KW-0472">Membrane</keyword>
<keyword evidence="4" id="KW-1185">Reference proteome</keyword>
<feature type="region of interest" description="Disordered" evidence="1">
    <location>
        <begin position="117"/>
        <end position="136"/>
    </location>
</feature>
<keyword evidence="2" id="KW-1133">Transmembrane helix</keyword>
<reference evidence="3 4" key="1">
    <citation type="submission" date="2018-10" db="EMBL/GenBank/DDBJ databases">
        <title>Bradyrhizobium sp. nov., isolated from effective nodules of peanut in China.</title>
        <authorList>
            <person name="Li Y."/>
        </authorList>
    </citation>
    <scope>NUCLEOTIDE SEQUENCE [LARGE SCALE GENOMIC DNA]</scope>
    <source>
        <strain evidence="3 4">CCBAU 51781</strain>
    </source>
</reference>
<keyword evidence="2" id="KW-0812">Transmembrane</keyword>
<dbReference type="RefSeq" id="WP_128940514.1">
    <property type="nucleotide sequence ID" value="NZ_RDRA01000011.1"/>
</dbReference>
<accession>A0ABY0DIL8</accession>
<evidence type="ECO:0000256" key="1">
    <source>
        <dbReference type="SAM" id="MobiDB-lite"/>
    </source>
</evidence>
<evidence type="ECO:0000313" key="3">
    <source>
        <dbReference type="EMBL" id="RXG93017.1"/>
    </source>
</evidence>
<comment type="caution">
    <text evidence="3">The sequence shown here is derived from an EMBL/GenBank/DDBJ whole genome shotgun (WGS) entry which is preliminary data.</text>
</comment>
<evidence type="ECO:0008006" key="5">
    <source>
        <dbReference type="Google" id="ProtNLM"/>
    </source>
</evidence>
<protein>
    <recommendedName>
        <fullName evidence="5">Chemotaxis protein</fullName>
    </recommendedName>
</protein>
<name>A0ABY0DIL8_9BRAD</name>
<dbReference type="Proteomes" id="UP000289946">
    <property type="component" value="Unassembled WGS sequence"/>
</dbReference>
<gene>
    <name evidence="3" type="ORF">EAS62_20180</name>
</gene>